<evidence type="ECO:0000313" key="1">
    <source>
        <dbReference type="EMBL" id="OWF37479.1"/>
    </source>
</evidence>
<dbReference type="NCBIfam" id="TIGR01549">
    <property type="entry name" value="HAD-SF-IA-v1"/>
    <property type="match status" value="1"/>
</dbReference>
<dbReference type="SFLD" id="SFLDS00003">
    <property type="entry name" value="Haloacid_Dehalogenase"/>
    <property type="match status" value="1"/>
</dbReference>
<keyword evidence="2" id="KW-1185">Reference proteome</keyword>
<dbReference type="InterPro" id="IPR006439">
    <property type="entry name" value="HAD-SF_hydro_IA"/>
</dbReference>
<dbReference type="GO" id="GO:0005634">
    <property type="term" value="C:nucleus"/>
    <property type="evidence" value="ECO:0007669"/>
    <property type="project" value="TreeGrafter"/>
</dbReference>
<accession>A0A210PLW0</accession>
<sequence>MANPVKMITFDVTNTILRVLGGVGQQYAQISKLYGVELDPVKINQAFKTHWARQNQQHPNFGAEENMASHHWWQDLVKKTFVDAGYQGNDSTISTIFTHLYIHFGTSNGWEVLPGADQTLQNLKNSGVKLGVISNFDERLETILNKIALKHHFDFVISSKEFKIAKPDVRIFQEALRLGECPACQSLHVGDHFHNDYCGAREAGLTGVLYRKDMNNLPQEVDKHYVVSNLDELSRYLK</sequence>
<dbReference type="SFLD" id="SFLDG01129">
    <property type="entry name" value="C1.5:_HAD__Beta-PGM__Phosphata"/>
    <property type="match status" value="1"/>
</dbReference>
<organism evidence="1 2">
    <name type="scientific">Mizuhopecten yessoensis</name>
    <name type="common">Japanese scallop</name>
    <name type="synonym">Patinopecten yessoensis</name>
    <dbReference type="NCBI Taxonomy" id="6573"/>
    <lineage>
        <taxon>Eukaryota</taxon>
        <taxon>Metazoa</taxon>
        <taxon>Spiralia</taxon>
        <taxon>Lophotrochozoa</taxon>
        <taxon>Mollusca</taxon>
        <taxon>Bivalvia</taxon>
        <taxon>Autobranchia</taxon>
        <taxon>Pteriomorphia</taxon>
        <taxon>Pectinida</taxon>
        <taxon>Pectinoidea</taxon>
        <taxon>Pectinidae</taxon>
        <taxon>Mizuhopecten</taxon>
    </lineage>
</organism>
<dbReference type="OrthoDB" id="444127at2759"/>
<dbReference type="AlphaFoldDB" id="A0A210PLW0"/>
<dbReference type="EMBL" id="NEDP02005589">
    <property type="protein sequence ID" value="OWF37479.1"/>
    <property type="molecule type" value="Genomic_DNA"/>
</dbReference>
<dbReference type="PANTHER" id="PTHR46191">
    <property type="match status" value="1"/>
</dbReference>
<dbReference type="PANTHER" id="PTHR46191:SF2">
    <property type="entry name" value="HALOACID DEHALOGENASE-LIKE HYDROLASE DOMAIN-CONTAINING PROTEIN 3"/>
    <property type="match status" value="1"/>
</dbReference>
<comment type="caution">
    <text evidence="1">The sequence shown here is derived from an EMBL/GenBank/DDBJ whole genome shotgun (WGS) entry which is preliminary data.</text>
</comment>
<dbReference type="Gene3D" id="3.40.50.1000">
    <property type="entry name" value="HAD superfamily/HAD-like"/>
    <property type="match status" value="1"/>
</dbReference>
<keyword evidence="1" id="KW-0378">Hydrolase</keyword>
<dbReference type="InterPro" id="IPR023214">
    <property type="entry name" value="HAD_sf"/>
</dbReference>
<gene>
    <name evidence="1" type="ORF">KP79_PYT04681</name>
</gene>
<dbReference type="Pfam" id="PF00702">
    <property type="entry name" value="Hydrolase"/>
    <property type="match status" value="1"/>
</dbReference>
<dbReference type="InterPro" id="IPR044924">
    <property type="entry name" value="HAD-SF_hydro_IA_REG-2-like_cap"/>
</dbReference>
<dbReference type="InterPro" id="IPR051828">
    <property type="entry name" value="HAD-like_hydrolase_domain"/>
</dbReference>
<name>A0A210PLW0_MIZYE</name>
<dbReference type="CDD" id="cd16415">
    <property type="entry name" value="HAD_dREG-2_like"/>
    <property type="match status" value="1"/>
</dbReference>
<reference evidence="1 2" key="1">
    <citation type="journal article" date="2017" name="Nat. Ecol. Evol.">
        <title>Scallop genome provides insights into evolution of bilaterian karyotype and development.</title>
        <authorList>
            <person name="Wang S."/>
            <person name="Zhang J."/>
            <person name="Jiao W."/>
            <person name="Li J."/>
            <person name="Xun X."/>
            <person name="Sun Y."/>
            <person name="Guo X."/>
            <person name="Huan P."/>
            <person name="Dong B."/>
            <person name="Zhang L."/>
            <person name="Hu X."/>
            <person name="Sun X."/>
            <person name="Wang J."/>
            <person name="Zhao C."/>
            <person name="Wang Y."/>
            <person name="Wang D."/>
            <person name="Huang X."/>
            <person name="Wang R."/>
            <person name="Lv J."/>
            <person name="Li Y."/>
            <person name="Zhang Z."/>
            <person name="Liu B."/>
            <person name="Lu W."/>
            <person name="Hui Y."/>
            <person name="Liang J."/>
            <person name="Zhou Z."/>
            <person name="Hou R."/>
            <person name="Li X."/>
            <person name="Liu Y."/>
            <person name="Li H."/>
            <person name="Ning X."/>
            <person name="Lin Y."/>
            <person name="Zhao L."/>
            <person name="Xing Q."/>
            <person name="Dou J."/>
            <person name="Li Y."/>
            <person name="Mao J."/>
            <person name="Guo H."/>
            <person name="Dou H."/>
            <person name="Li T."/>
            <person name="Mu C."/>
            <person name="Jiang W."/>
            <person name="Fu Q."/>
            <person name="Fu X."/>
            <person name="Miao Y."/>
            <person name="Liu J."/>
            <person name="Yu Q."/>
            <person name="Li R."/>
            <person name="Liao H."/>
            <person name="Li X."/>
            <person name="Kong Y."/>
            <person name="Jiang Z."/>
            <person name="Chourrout D."/>
            <person name="Li R."/>
            <person name="Bao Z."/>
        </authorList>
    </citation>
    <scope>NUCLEOTIDE SEQUENCE [LARGE SCALE GENOMIC DNA]</scope>
    <source>
        <strain evidence="1 2">PY_sf001</strain>
    </source>
</reference>
<dbReference type="GO" id="GO:0016787">
    <property type="term" value="F:hydrolase activity"/>
    <property type="evidence" value="ECO:0007669"/>
    <property type="project" value="UniProtKB-KW"/>
</dbReference>
<dbReference type="SUPFAM" id="SSF56784">
    <property type="entry name" value="HAD-like"/>
    <property type="match status" value="1"/>
</dbReference>
<dbReference type="InterPro" id="IPR036412">
    <property type="entry name" value="HAD-like_sf"/>
</dbReference>
<dbReference type="InterPro" id="IPR011949">
    <property type="entry name" value="HAD-SF_hydro_IA_REG-2-like"/>
</dbReference>
<dbReference type="Gene3D" id="1.10.150.720">
    <property type="entry name" value="Haloacid dehalogenase-like hydrolase"/>
    <property type="match status" value="1"/>
</dbReference>
<dbReference type="STRING" id="6573.A0A210PLW0"/>
<dbReference type="NCBIfam" id="TIGR02252">
    <property type="entry name" value="DREG-2"/>
    <property type="match status" value="1"/>
</dbReference>
<protein>
    <submittedName>
        <fullName evidence="1">Haloacid dehalogenase-like hydrolase domain-containing protein 3</fullName>
    </submittedName>
</protein>
<dbReference type="Proteomes" id="UP000242188">
    <property type="component" value="Unassembled WGS sequence"/>
</dbReference>
<dbReference type="PRINTS" id="PR00413">
    <property type="entry name" value="HADHALOGNASE"/>
</dbReference>
<evidence type="ECO:0000313" key="2">
    <source>
        <dbReference type="Proteomes" id="UP000242188"/>
    </source>
</evidence>
<proteinExistence type="predicted"/>